<dbReference type="OrthoDB" id="10012848at2759"/>
<sequence>MVTPKTLKIKLLVPALHPSKKNGYFIQLEDDSCTGNEDTRSFLLCQLTNHGASELYCLACGLAMPVYD</sequence>
<keyword evidence="3" id="KW-1185">Reference proteome</keyword>
<dbReference type="Proteomes" id="UP000281553">
    <property type="component" value="Unassembled WGS sequence"/>
</dbReference>
<gene>
    <name evidence="2" type="ORF">DILT_LOCUS19960</name>
</gene>
<feature type="domain" description="Headcase middle" evidence="1">
    <location>
        <begin position="18"/>
        <end position="68"/>
    </location>
</feature>
<dbReference type="EMBL" id="UYRU01127176">
    <property type="protein sequence ID" value="VDN49962.1"/>
    <property type="molecule type" value="Genomic_DNA"/>
</dbReference>
<dbReference type="Pfam" id="PF16002">
    <property type="entry name" value="Headcase"/>
    <property type="match status" value="1"/>
</dbReference>
<evidence type="ECO:0000313" key="2">
    <source>
        <dbReference type="EMBL" id="VDN49962.1"/>
    </source>
</evidence>
<feature type="non-terminal residue" evidence="2">
    <location>
        <position position="68"/>
    </location>
</feature>
<dbReference type="InterPro" id="IPR031947">
    <property type="entry name" value="Headcase_mid"/>
</dbReference>
<evidence type="ECO:0000259" key="1">
    <source>
        <dbReference type="Pfam" id="PF16002"/>
    </source>
</evidence>
<organism evidence="2 3">
    <name type="scientific">Dibothriocephalus latus</name>
    <name type="common">Fish tapeworm</name>
    <name type="synonym">Diphyllobothrium latum</name>
    <dbReference type="NCBI Taxonomy" id="60516"/>
    <lineage>
        <taxon>Eukaryota</taxon>
        <taxon>Metazoa</taxon>
        <taxon>Spiralia</taxon>
        <taxon>Lophotrochozoa</taxon>
        <taxon>Platyhelminthes</taxon>
        <taxon>Cestoda</taxon>
        <taxon>Eucestoda</taxon>
        <taxon>Diphyllobothriidea</taxon>
        <taxon>Diphyllobothriidae</taxon>
        <taxon>Dibothriocephalus</taxon>
    </lineage>
</organism>
<evidence type="ECO:0000313" key="3">
    <source>
        <dbReference type="Proteomes" id="UP000281553"/>
    </source>
</evidence>
<reference evidence="2 3" key="1">
    <citation type="submission" date="2018-11" db="EMBL/GenBank/DDBJ databases">
        <authorList>
            <consortium name="Pathogen Informatics"/>
        </authorList>
    </citation>
    <scope>NUCLEOTIDE SEQUENCE [LARGE SCALE GENOMIC DNA]</scope>
</reference>
<protein>
    <recommendedName>
        <fullName evidence="1">Headcase middle domain-containing protein</fullName>
    </recommendedName>
</protein>
<dbReference type="AlphaFoldDB" id="A0A3P7S5T6"/>
<accession>A0A3P7S5T6</accession>
<proteinExistence type="predicted"/>
<name>A0A3P7S5T6_DIBLA</name>